<protein>
    <submittedName>
        <fullName evidence="2">Uncharacterized protein</fullName>
    </submittedName>
</protein>
<dbReference type="EMBL" id="POTW01000073">
    <property type="protein sequence ID" value="PZF80858.1"/>
    <property type="molecule type" value="Genomic_DNA"/>
</dbReference>
<reference evidence="2 3" key="1">
    <citation type="submission" date="2018-01" db="EMBL/GenBank/DDBJ databases">
        <title>Draft genome sequence of Jiangella sp. GTF31.</title>
        <authorList>
            <person name="Sahin N."/>
            <person name="Ay H."/>
            <person name="Saygin H."/>
        </authorList>
    </citation>
    <scope>NUCLEOTIDE SEQUENCE [LARGE SCALE GENOMIC DNA]</scope>
    <source>
        <strain evidence="2 3">GTF31</strain>
    </source>
</reference>
<keyword evidence="3" id="KW-1185">Reference proteome</keyword>
<evidence type="ECO:0000256" key="1">
    <source>
        <dbReference type="SAM" id="MobiDB-lite"/>
    </source>
</evidence>
<dbReference type="AlphaFoldDB" id="A0A2W2BKM5"/>
<gene>
    <name evidence="2" type="ORF">C1I92_23750</name>
</gene>
<feature type="region of interest" description="Disordered" evidence="1">
    <location>
        <begin position="149"/>
        <end position="171"/>
    </location>
</feature>
<sequence length="171" mass="18730">MFSPIIRGDVRAVDGAWWPRSRDLAAELPALLAALSRRGLEVARVAYHRDSWDGQPSSLPVAGGIVRLGWFRTIDPHLVSITGLDIQDRQDLLVIAATSDPRLAARVFDWIQDGHHHHRRASTILTAAEASLQPPAPRSAPVIARPDLAESTWESEGGSRRRALLNTGTLT</sequence>
<evidence type="ECO:0000313" key="3">
    <source>
        <dbReference type="Proteomes" id="UP000248764"/>
    </source>
</evidence>
<organism evidence="2 3">
    <name type="scientific">Jiangella anatolica</name>
    <dbReference type="NCBI Taxonomy" id="2670374"/>
    <lineage>
        <taxon>Bacteria</taxon>
        <taxon>Bacillati</taxon>
        <taxon>Actinomycetota</taxon>
        <taxon>Actinomycetes</taxon>
        <taxon>Jiangellales</taxon>
        <taxon>Jiangellaceae</taxon>
        <taxon>Jiangella</taxon>
    </lineage>
</organism>
<comment type="caution">
    <text evidence="2">The sequence shown here is derived from an EMBL/GenBank/DDBJ whole genome shotgun (WGS) entry which is preliminary data.</text>
</comment>
<dbReference type="RefSeq" id="WP_111257124.1">
    <property type="nucleotide sequence ID" value="NZ_POTW01000073.1"/>
</dbReference>
<dbReference type="Proteomes" id="UP000248764">
    <property type="component" value="Unassembled WGS sequence"/>
</dbReference>
<name>A0A2W2BKM5_9ACTN</name>
<proteinExistence type="predicted"/>
<dbReference type="Pfam" id="PF19457">
    <property type="entry name" value="DUF5994"/>
    <property type="match status" value="1"/>
</dbReference>
<evidence type="ECO:0000313" key="2">
    <source>
        <dbReference type="EMBL" id="PZF80858.1"/>
    </source>
</evidence>
<accession>A0A2W2BKM5</accession>
<dbReference type="InterPro" id="IPR046036">
    <property type="entry name" value="DUF5994"/>
</dbReference>